<evidence type="ECO:0000313" key="2">
    <source>
        <dbReference type="Proteomes" id="UP000186601"/>
    </source>
</evidence>
<organism evidence="1 2">
    <name type="scientific">Hermanssonia centrifuga</name>
    <dbReference type="NCBI Taxonomy" id="98765"/>
    <lineage>
        <taxon>Eukaryota</taxon>
        <taxon>Fungi</taxon>
        <taxon>Dikarya</taxon>
        <taxon>Basidiomycota</taxon>
        <taxon>Agaricomycotina</taxon>
        <taxon>Agaricomycetes</taxon>
        <taxon>Polyporales</taxon>
        <taxon>Meruliaceae</taxon>
        <taxon>Hermanssonia</taxon>
    </lineage>
</organism>
<gene>
    <name evidence="1" type="ORF">PHLCEN_2v8509</name>
</gene>
<name>A0A2R6NTH2_9APHY</name>
<dbReference type="Proteomes" id="UP000186601">
    <property type="component" value="Unassembled WGS sequence"/>
</dbReference>
<accession>A0A2R6NTH2</accession>
<dbReference type="EMBL" id="MLYV02000848">
    <property type="protein sequence ID" value="PSR76369.1"/>
    <property type="molecule type" value="Genomic_DNA"/>
</dbReference>
<keyword evidence="2" id="KW-1185">Reference proteome</keyword>
<protein>
    <submittedName>
        <fullName evidence="1">Uncharacterized protein</fullName>
    </submittedName>
</protein>
<proteinExistence type="predicted"/>
<sequence>MVLSLLPPAHLISIRLPHQVDEAVHCHPSLAVVPPALNIPSQYQYTVTNHTGIIITHQENGNNQENYKSGHGQVAG</sequence>
<reference evidence="1 2" key="1">
    <citation type="submission" date="2018-02" db="EMBL/GenBank/DDBJ databases">
        <title>Genome sequence of the basidiomycete white-rot fungus Phlebia centrifuga.</title>
        <authorList>
            <person name="Granchi Z."/>
            <person name="Peng M."/>
            <person name="de Vries R.P."/>
            <person name="Hilden K."/>
            <person name="Makela M.R."/>
            <person name="Grigoriev I."/>
            <person name="Riley R."/>
        </authorList>
    </citation>
    <scope>NUCLEOTIDE SEQUENCE [LARGE SCALE GENOMIC DNA]</scope>
    <source>
        <strain evidence="1 2">FBCC195</strain>
    </source>
</reference>
<dbReference type="AlphaFoldDB" id="A0A2R6NTH2"/>
<comment type="caution">
    <text evidence="1">The sequence shown here is derived from an EMBL/GenBank/DDBJ whole genome shotgun (WGS) entry which is preliminary data.</text>
</comment>
<evidence type="ECO:0000313" key="1">
    <source>
        <dbReference type="EMBL" id="PSR76369.1"/>
    </source>
</evidence>